<feature type="transmembrane region" description="Helical" evidence="6">
    <location>
        <begin position="155"/>
        <end position="172"/>
    </location>
</feature>
<evidence type="ECO:0000256" key="3">
    <source>
        <dbReference type="ARBA" id="ARBA00022989"/>
    </source>
</evidence>
<feature type="transmembrane region" description="Helical" evidence="6">
    <location>
        <begin position="213"/>
        <end position="237"/>
    </location>
</feature>
<feature type="transmembrane region" description="Helical" evidence="6">
    <location>
        <begin position="121"/>
        <end position="143"/>
    </location>
</feature>
<feature type="transmembrane region" description="Helical" evidence="6">
    <location>
        <begin position="538"/>
        <end position="562"/>
    </location>
</feature>
<sequence>MAVGEDNPLATAVGDSGVVADETPPKVEGEHEEATKTTAVHEEAELAGTRRLFHRDPVTGQLTENIVLSPTPTKSPNDPLNWASWRKIWHASLVLFITGFTAATSNDAGAAADALLGELGIAYSVANTAAGVLFIGIGYWALLGSPMPTLYGRRLQYFVCLLWSIIGSIWFARIMNVQDSIWCQLFVGASESCAEALAQQSLSDLFFEHRRGLVLGLYVLATSIGTFLGPLVAGYVAIWDWRWVGWCTVIISAATFVVFFFGLEETSFDRNVFLGHRHSVHHEKDIAPADETIRDGKNAPYREEAGDLGHIDSETGQPIDQQKPYLKRIAIITPAPNLIGWGFKQYIQRLGHILRVFTLPAVIFAGLQWGAQDAWLTFYLTVEEDNYYGRPWRYGNAAVNILNVPTLIGSVIGCIYGGWFSDFFVQWISKRYRGGMTEAEDRLWLLLLSAIISPAGLMLFGIGSGHGWQWDSNPGAYIGLGMIGFGWGCAGDLSMAYLMDAYPEIVLEGMVGVAVINNTLACIFTFTTSLWLEASGLSGTFIGIGVLSLFFQLLTVPMIYWGKACRRRTAAKYQRFLYVRDGR</sequence>
<dbReference type="GO" id="GO:0005886">
    <property type="term" value="C:plasma membrane"/>
    <property type="evidence" value="ECO:0007669"/>
    <property type="project" value="TreeGrafter"/>
</dbReference>
<dbReference type="PROSITE" id="PS50850">
    <property type="entry name" value="MFS"/>
    <property type="match status" value="1"/>
</dbReference>
<dbReference type="AlphaFoldDB" id="A0AAV9NVQ6"/>
<evidence type="ECO:0000313" key="9">
    <source>
        <dbReference type="Proteomes" id="UP001337655"/>
    </source>
</evidence>
<comment type="caution">
    <text evidence="8">The sequence shown here is derived from an EMBL/GenBank/DDBJ whole genome shotgun (WGS) entry which is preliminary data.</text>
</comment>
<evidence type="ECO:0000259" key="7">
    <source>
        <dbReference type="PROSITE" id="PS50850"/>
    </source>
</evidence>
<organism evidence="8 9">
    <name type="scientific">Saxophila tyrrhenica</name>
    <dbReference type="NCBI Taxonomy" id="1690608"/>
    <lineage>
        <taxon>Eukaryota</taxon>
        <taxon>Fungi</taxon>
        <taxon>Dikarya</taxon>
        <taxon>Ascomycota</taxon>
        <taxon>Pezizomycotina</taxon>
        <taxon>Dothideomycetes</taxon>
        <taxon>Dothideomycetidae</taxon>
        <taxon>Mycosphaerellales</taxon>
        <taxon>Extremaceae</taxon>
        <taxon>Saxophila</taxon>
    </lineage>
</organism>
<feature type="transmembrane region" description="Helical" evidence="6">
    <location>
        <begin position="243"/>
        <end position="263"/>
    </location>
</feature>
<dbReference type="GeneID" id="89931778"/>
<dbReference type="RefSeq" id="XP_064654179.1">
    <property type="nucleotide sequence ID" value="XM_064807670.1"/>
</dbReference>
<protein>
    <submittedName>
        <fullName evidence="8">Major Facilitator superfamily</fullName>
    </submittedName>
</protein>
<dbReference type="PANTHER" id="PTHR23502:SF34">
    <property type="entry name" value="PROTEIN HOL1"/>
    <property type="match status" value="1"/>
</dbReference>
<dbReference type="PANTHER" id="PTHR23502">
    <property type="entry name" value="MAJOR FACILITATOR SUPERFAMILY"/>
    <property type="match status" value="1"/>
</dbReference>
<feature type="domain" description="Major facilitator superfamily (MFS) profile" evidence="7">
    <location>
        <begin position="87"/>
        <end position="563"/>
    </location>
</feature>
<dbReference type="SUPFAM" id="SSF103473">
    <property type="entry name" value="MFS general substrate transporter"/>
    <property type="match status" value="1"/>
</dbReference>
<dbReference type="FunFam" id="1.20.1250.20:FF:000224">
    <property type="entry name" value="MFS transporter, putative"/>
    <property type="match status" value="1"/>
</dbReference>
<dbReference type="InterPro" id="IPR011701">
    <property type="entry name" value="MFS"/>
</dbReference>
<dbReference type="Proteomes" id="UP001337655">
    <property type="component" value="Unassembled WGS sequence"/>
</dbReference>
<comment type="subcellular location">
    <subcellularLocation>
        <location evidence="1">Membrane</location>
        <topology evidence="1">Multi-pass membrane protein</topology>
    </subcellularLocation>
</comment>
<dbReference type="InterPro" id="IPR020846">
    <property type="entry name" value="MFS_dom"/>
</dbReference>
<evidence type="ECO:0000256" key="2">
    <source>
        <dbReference type="ARBA" id="ARBA00022692"/>
    </source>
</evidence>
<proteinExistence type="predicted"/>
<dbReference type="EMBL" id="JAVRRT010000023">
    <property type="protein sequence ID" value="KAK5163777.1"/>
    <property type="molecule type" value="Genomic_DNA"/>
</dbReference>
<dbReference type="GO" id="GO:0000324">
    <property type="term" value="C:fungal-type vacuole"/>
    <property type="evidence" value="ECO:0007669"/>
    <property type="project" value="TreeGrafter"/>
</dbReference>
<evidence type="ECO:0000256" key="5">
    <source>
        <dbReference type="SAM" id="MobiDB-lite"/>
    </source>
</evidence>
<feature type="transmembrane region" description="Helical" evidence="6">
    <location>
        <begin position="401"/>
        <end position="422"/>
    </location>
</feature>
<evidence type="ECO:0000256" key="6">
    <source>
        <dbReference type="SAM" id="Phobius"/>
    </source>
</evidence>
<dbReference type="InterPro" id="IPR036259">
    <property type="entry name" value="MFS_trans_sf"/>
</dbReference>
<keyword evidence="9" id="KW-1185">Reference proteome</keyword>
<accession>A0AAV9NVQ6</accession>
<evidence type="ECO:0000256" key="1">
    <source>
        <dbReference type="ARBA" id="ARBA00004141"/>
    </source>
</evidence>
<gene>
    <name evidence="8" type="primary">HOL1</name>
    <name evidence="8" type="ORF">LTR77_010451</name>
</gene>
<feature type="transmembrane region" description="Helical" evidence="6">
    <location>
        <begin position="475"/>
        <end position="498"/>
    </location>
</feature>
<keyword evidence="4 6" id="KW-0472">Membrane</keyword>
<name>A0AAV9NVQ6_9PEZI</name>
<feature type="compositionally biased region" description="Basic and acidic residues" evidence="5">
    <location>
        <begin position="23"/>
        <end position="33"/>
    </location>
</feature>
<keyword evidence="3 6" id="KW-1133">Transmembrane helix</keyword>
<dbReference type="GO" id="GO:0022857">
    <property type="term" value="F:transmembrane transporter activity"/>
    <property type="evidence" value="ECO:0007669"/>
    <property type="project" value="InterPro"/>
</dbReference>
<dbReference type="Pfam" id="PF07690">
    <property type="entry name" value="MFS_1"/>
    <property type="match status" value="1"/>
</dbReference>
<reference evidence="8 9" key="1">
    <citation type="submission" date="2023-08" db="EMBL/GenBank/DDBJ databases">
        <title>Black Yeasts Isolated from many extreme environments.</title>
        <authorList>
            <person name="Coleine C."/>
            <person name="Stajich J.E."/>
            <person name="Selbmann L."/>
        </authorList>
    </citation>
    <scope>NUCLEOTIDE SEQUENCE [LARGE SCALE GENOMIC DNA]</scope>
    <source>
        <strain evidence="8 9">CCFEE 5935</strain>
    </source>
</reference>
<evidence type="ECO:0000313" key="8">
    <source>
        <dbReference type="EMBL" id="KAK5163777.1"/>
    </source>
</evidence>
<feature type="transmembrane region" description="Helical" evidence="6">
    <location>
        <begin position="353"/>
        <end position="371"/>
    </location>
</feature>
<feature type="transmembrane region" description="Helical" evidence="6">
    <location>
        <begin position="88"/>
        <end position="109"/>
    </location>
</feature>
<feature type="region of interest" description="Disordered" evidence="5">
    <location>
        <begin position="1"/>
        <end position="33"/>
    </location>
</feature>
<dbReference type="Gene3D" id="1.20.1250.20">
    <property type="entry name" value="MFS general substrate transporter like domains"/>
    <property type="match status" value="1"/>
</dbReference>
<feature type="transmembrane region" description="Helical" evidence="6">
    <location>
        <begin position="443"/>
        <end position="463"/>
    </location>
</feature>
<evidence type="ECO:0000256" key="4">
    <source>
        <dbReference type="ARBA" id="ARBA00023136"/>
    </source>
</evidence>
<keyword evidence="2 6" id="KW-0812">Transmembrane</keyword>
<feature type="transmembrane region" description="Helical" evidence="6">
    <location>
        <begin position="510"/>
        <end position="532"/>
    </location>
</feature>